<protein>
    <submittedName>
        <fullName evidence="1">Uncharacterized protein</fullName>
    </submittedName>
</protein>
<gene>
    <name evidence="1" type="ORF">JG687_00009354</name>
</gene>
<dbReference type="EMBL" id="JAENGZ010000484">
    <property type="protein sequence ID" value="KAG6958484.1"/>
    <property type="molecule type" value="Genomic_DNA"/>
</dbReference>
<evidence type="ECO:0000313" key="1">
    <source>
        <dbReference type="EMBL" id="KAG6958484.1"/>
    </source>
</evidence>
<evidence type="ECO:0000313" key="2">
    <source>
        <dbReference type="Proteomes" id="UP000688947"/>
    </source>
</evidence>
<sequence>MAMLAKLATHHACNLVEEQYRASGQGTYEISSDENIPSIFTLSSAKSGGGDAQ</sequence>
<reference evidence="1" key="1">
    <citation type="submission" date="2021-01" db="EMBL/GenBank/DDBJ databases">
        <title>Phytophthora aleatoria, a newly-described species from Pinus radiata is distinct from Phytophthora cactorum isolates based on comparative genomics.</title>
        <authorList>
            <person name="Mcdougal R."/>
            <person name="Panda P."/>
            <person name="Williams N."/>
            <person name="Studholme D.J."/>
        </authorList>
    </citation>
    <scope>NUCLEOTIDE SEQUENCE</scope>
    <source>
        <strain evidence="1">NZFS 3830</strain>
    </source>
</reference>
<comment type="caution">
    <text evidence="1">The sequence shown here is derived from an EMBL/GenBank/DDBJ whole genome shotgun (WGS) entry which is preliminary data.</text>
</comment>
<dbReference type="OrthoDB" id="10505408at2759"/>
<dbReference type="Proteomes" id="UP000688947">
    <property type="component" value="Unassembled WGS sequence"/>
</dbReference>
<dbReference type="AlphaFoldDB" id="A0A8T1UCC6"/>
<accession>A0A8T1UCC6</accession>
<organism evidence="1 2">
    <name type="scientific">Phytophthora cactorum</name>
    <dbReference type="NCBI Taxonomy" id="29920"/>
    <lineage>
        <taxon>Eukaryota</taxon>
        <taxon>Sar</taxon>
        <taxon>Stramenopiles</taxon>
        <taxon>Oomycota</taxon>
        <taxon>Peronosporomycetes</taxon>
        <taxon>Peronosporales</taxon>
        <taxon>Peronosporaceae</taxon>
        <taxon>Phytophthora</taxon>
    </lineage>
</organism>
<proteinExistence type="predicted"/>
<name>A0A8T1UCC6_9STRA</name>